<dbReference type="AlphaFoldDB" id="A0A2Z4LUI7"/>
<dbReference type="KEGG" id="spon:HME9304_02582"/>
<accession>A0A2Z4LUI7</accession>
<proteinExistence type="predicted"/>
<evidence type="ECO:0000313" key="2">
    <source>
        <dbReference type="Proteomes" id="UP000248536"/>
    </source>
</evidence>
<protein>
    <recommendedName>
        <fullName evidence="3">DUF3108 domain-containing protein</fullName>
    </recommendedName>
</protein>
<reference evidence="1 2" key="1">
    <citation type="submission" date="2018-06" db="EMBL/GenBank/DDBJ databases">
        <title>Spongiibacterium sp. HME9304 Genome sequencing and assembly.</title>
        <authorList>
            <person name="Kang H."/>
            <person name="Kim H."/>
            <person name="Joh K."/>
        </authorList>
    </citation>
    <scope>NUCLEOTIDE SEQUENCE [LARGE SCALE GENOMIC DNA]</scope>
    <source>
        <strain evidence="1 2">HME9304</strain>
    </source>
</reference>
<dbReference type="Proteomes" id="UP000248536">
    <property type="component" value="Chromosome"/>
</dbReference>
<dbReference type="Pfam" id="PF19630">
    <property type="entry name" value="DUF6134"/>
    <property type="match status" value="1"/>
</dbReference>
<keyword evidence="2" id="KW-1185">Reference proteome</keyword>
<gene>
    <name evidence="1" type="ORF">HME9304_02582</name>
</gene>
<dbReference type="InterPro" id="IPR045767">
    <property type="entry name" value="DUF6134"/>
</dbReference>
<sequence>MQTETKSTMKTLTIILLLITNPIFGVTNKSPIPEETLLFEIIYKGDRIGTLKAERFQIKNKMVYTSSTRINTTILLIKKINVRYKYRVTYNAGRLRSSKVNIKINKRKPKQVLVNQKGDDYVVKFSDGKRNKVTDLIDISSIKLYFDEPDNVDKIFSEQLGNFNEIVKIREGLYKMVNEKGNENFYHYTNGKLDKIEVDGGMVSFEMRAKE</sequence>
<evidence type="ECO:0000313" key="1">
    <source>
        <dbReference type="EMBL" id="AWX45561.1"/>
    </source>
</evidence>
<name>A0A2Z4LUI7_9FLAO</name>
<evidence type="ECO:0008006" key="3">
    <source>
        <dbReference type="Google" id="ProtNLM"/>
    </source>
</evidence>
<dbReference type="EMBL" id="CP030104">
    <property type="protein sequence ID" value="AWX45561.1"/>
    <property type="molecule type" value="Genomic_DNA"/>
</dbReference>
<organism evidence="1 2">
    <name type="scientific">Flagellimonas maritima</name>
    <dbReference type="NCBI Taxonomy" id="1383885"/>
    <lineage>
        <taxon>Bacteria</taxon>
        <taxon>Pseudomonadati</taxon>
        <taxon>Bacteroidota</taxon>
        <taxon>Flavobacteriia</taxon>
        <taxon>Flavobacteriales</taxon>
        <taxon>Flavobacteriaceae</taxon>
        <taxon>Flagellimonas</taxon>
    </lineage>
</organism>